<dbReference type="InterPro" id="IPR036314">
    <property type="entry name" value="SOD_C_sf"/>
</dbReference>
<comment type="catalytic activity">
    <reaction evidence="1">
        <text>2 superoxide + 2 H(+) = H2O2 + O2</text>
        <dbReference type="Rhea" id="RHEA:20696"/>
        <dbReference type="ChEBI" id="CHEBI:15378"/>
        <dbReference type="ChEBI" id="CHEBI:15379"/>
        <dbReference type="ChEBI" id="CHEBI:16240"/>
        <dbReference type="ChEBI" id="CHEBI:18421"/>
        <dbReference type="EC" id="1.15.1.1"/>
    </reaction>
</comment>
<evidence type="ECO:0000313" key="4">
    <source>
        <dbReference type="Proteomes" id="UP000020681"/>
    </source>
</evidence>
<dbReference type="Proteomes" id="UP000020681">
    <property type="component" value="Unassembled WGS sequence"/>
</dbReference>
<protein>
    <submittedName>
        <fullName evidence="3">Superoxide dismutase</fullName>
        <ecNumber evidence="3">1.15.1.1</ecNumber>
    </submittedName>
</protein>
<name>A0ABP3A1F1_MYCUL</name>
<organism evidence="3 4">
    <name type="scientific">Mycobacterium ulcerans str. Harvey</name>
    <dbReference type="NCBI Taxonomy" id="1299332"/>
    <lineage>
        <taxon>Bacteria</taxon>
        <taxon>Bacillati</taxon>
        <taxon>Actinomycetota</taxon>
        <taxon>Actinomycetes</taxon>
        <taxon>Mycobacteriales</taxon>
        <taxon>Mycobacteriaceae</taxon>
        <taxon>Mycobacterium</taxon>
        <taxon>Mycobacterium ulcerans group</taxon>
    </lineage>
</organism>
<sequence>MEEPLPQRWRQATGELAAAIDEAFGSFDKFRAQFHAAATTVQGRVGQRWAGTPSATSC</sequence>
<evidence type="ECO:0000313" key="3">
    <source>
        <dbReference type="EMBL" id="EUA85438.1"/>
    </source>
</evidence>
<dbReference type="GO" id="GO:0004784">
    <property type="term" value="F:superoxide dismutase activity"/>
    <property type="evidence" value="ECO:0007669"/>
    <property type="project" value="UniProtKB-EC"/>
</dbReference>
<evidence type="ECO:0000259" key="2">
    <source>
        <dbReference type="Pfam" id="PF02777"/>
    </source>
</evidence>
<evidence type="ECO:0000256" key="1">
    <source>
        <dbReference type="ARBA" id="ARBA00049204"/>
    </source>
</evidence>
<dbReference type="Gene3D" id="3.55.40.20">
    <property type="entry name" value="Iron/manganese superoxide dismutase, C-terminal domain"/>
    <property type="match status" value="1"/>
</dbReference>
<feature type="domain" description="Manganese/iron superoxide dismutase C-terminal" evidence="2">
    <location>
        <begin position="13"/>
        <end position="44"/>
    </location>
</feature>
<keyword evidence="4" id="KW-1185">Reference proteome</keyword>
<dbReference type="EC" id="1.15.1.1" evidence="3"/>
<proteinExistence type="predicted"/>
<keyword evidence="3" id="KW-0560">Oxidoreductase</keyword>
<dbReference type="EMBL" id="JAOL01000190">
    <property type="protein sequence ID" value="EUA85438.1"/>
    <property type="molecule type" value="Genomic_DNA"/>
</dbReference>
<dbReference type="SUPFAM" id="SSF54719">
    <property type="entry name" value="Fe,Mn superoxide dismutase (SOD), C-terminal domain"/>
    <property type="match status" value="1"/>
</dbReference>
<dbReference type="InterPro" id="IPR019832">
    <property type="entry name" value="Mn/Fe_SOD_C"/>
</dbReference>
<dbReference type="Pfam" id="PF02777">
    <property type="entry name" value="Sod_Fe_C"/>
    <property type="match status" value="1"/>
</dbReference>
<reference evidence="3 4" key="1">
    <citation type="submission" date="2014-01" db="EMBL/GenBank/DDBJ databases">
        <authorList>
            <person name="Dobos K."/>
            <person name="Lenaerts A."/>
            <person name="Ordway D."/>
            <person name="DeGroote M.A."/>
            <person name="Parker T."/>
            <person name="Sizemore C."/>
            <person name="Tallon L.J."/>
            <person name="Sadzewicz L.K."/>
            <person name="Sengamalay N."/>
            <person name="Fraser C.M."/>
            <person name="Hine E."/>
            <person name="Shefchek K.A."/>
            <person name="Das S.P."/>
            <person name="Tettelin H."/>
        </authorList>
    </citation>
    <scope>NUCLEOTIDE SEQUENCE [LARGE SCALE GENOMIC DNA]</scope>
    <source>
        <strain evidence="3 4">Harvey</strain>
    </source>
</reference>
<gene>
    <name evidence="3" type="primary">sodB</name>
    <name evidence="3" type="ORF">I551_8124</name>
</gene>
<comment type="caution">
    <text evidence="3">The sequence shown here is derived from an EMBL/GenBank/DDBJ whole genome shotgun (WGS) entry which is preliminary data.</text>
</comment>
<accession>A0ABP3A1F1</accession>